<evidence type="ECO:0000256" key="3">
    <source>
        <dbReference type="ARBA" id="ARBA00022692"/>
    </source>
</evidence>
<dbReference type="PANTHER" id="PTHR28259">
    <property type="entry name" value="FLUORIDE EXPORT PROTEIN 1-RELATED"/>
    <property type="match status" value="1"/>
</dbReference>
<keyword evidence="10" id="KW-0406">Ion transport</keyword>
<comment type="caution">
    <text evidence="11">The sequence shown here is derived from an EMBL/GenBank/DDBJ whole genome shotgun (WGS) entry which is preliminary data.</text>
</comment>
<dbReference type="RefSeq" id="WP_176635097.1">
    <property type="nucleotide sequence ID" value="NZ_JAAMFM010000014.1"/>
</dbReference>
<evidence type="ECO:0000256" key="2">
    <source>
        <dbReference type="ARBA" id="ARBA00022475"/>
    </source>
</evidence>
<dbReference type="GO" id="GO:0062054">
    <property type="term" value="F:fluoride channel activity"/>
    <property type="evidence" value="ECO:0007669"/>
    <property type="project" value="UniProtKB-UniRule"/>
</dbReference>
<gene>
    <name evidence="10 11" type="primary">crcB</name>
    <name evidence="10" type="synonym">fluC</name>
    <name evidence="11" type="ORF">G6034_10665</name>
</gene>
<keyword evidence="4 10" id="KW-1133">Transmembrane helix</keyword>
<evidence type="ECO:0000256" key="5">
    <source>
        <dbReference type="ARBA" id="ARBA00023136"/>
    </source>
</evidence>
<evidence type="ECO:0000256" key="1">
    <source>
        <dbReference type="ARBA" id="ARBA00004651"/>
    </source>
</evidence>
<feature type="transmembrane region" description="Helical" evidence="10">
    <location>
        <begin position="35"/>
        <end position="54"/>
    </location>
</feature>
<proteinExistence type="inferred from homology"/>
<name>A0A7Y7IHE4_9MICC</name>
<dbReference type="Pfam" id="PF02537">
    <property type="entry name" value="CRCB"/>
    <property type="match status" value="1"/>
</dbReference>
<evidence type="ECO:0000313" key="12">
    <source>
        <dbReference type="Proteomes" id="UP000543556"/>
    </source>
</evidence>
<evidence type="ECO:0000256" key="8">
    <source>
        <dbReference type="ARBA" id="ARBA00035585"/>
    </source>
</evidence>
<dbReference type="HAMAP" id="MF_00454">
    <property type="entry name" value="FluC"/>
    <property type="match status" value="1"/>
</dbReference>
<keyword evidence="5 10" id="KW-0472">Membrane</keyword>
<evidence type="ECO:0000256" key="4">
    <source>
        <dbReference type="ARBA" id="ARBA00022989"/>
    </source>
</evidence>
<keyword evidence="12" id="KW-1185">Reference proteome</keyword>
<accession>A0A7Y7IHE4</accession>
<keyword evidence="10" id="KW-0813">Transport</keyword>
<comment type="similarity">
    <text evidence="7 10">Belongs to the fluoride channel Fluc/FEX (TC 1.A.43) family.</text>
</comment>
<protein>
    <recommendedName>
        <fullName evidence="10">Fluoride-specific ion channel FluC</fullName>
    </recommendedName>
</protein>
<dbReference type="Proteomes" id="UP000543556">
    <property type="component" value="Unassembled WGS sequence"/>
</dbReference>
<evidence type="ECO:0000256" key="7">
    <source>
        <dbReference type="ARBA" id="ARBA00035120"/>
    </source>
</evidence>
<comment type="subcellular location">
    <subcellularLocation>
        <location evidence="1 10">Cell membrane</location>
        <topology evidence="1 10">Multi-pass membrane protein</topology>
    </subcellularLocation>
</comment>
<dbReference type="GO" id="GO:0046872">
    <property type="term" value="F:metal ion binding"/>
    <property type="evidence" value="ECO:0007669"/>
    <property type="project" value="UniProtKB-KW"/>
</dbReference>
<keyword evidence="6 10" id="KW-0407">Ion channel</keyword>
<keyword evidence="10" id="KW-0479">Metal-binding</keyword>
<feature type="transmembrane region" description="Helical" evidence="10">
    <location>
        <begin position="61"/>
        <end position="81"/>
    </location>
</feature>
<keyword evidence="3 10" id="KW-0812">Transmembrane</keyword>
<dbReference type="InterPro" id="IPR003691">
    <property type="entry name" value="FluC"/>
</dbReference>
<comment type="catalytic activity">
    <reaction evidence="8">
        <text>fluoride(in) = fluoride(out)</text>
        <dbReference type="Rhea" id="RHEA:76159"/>
        <dbReference type="ChEBI" id="CHEBI:17051"/>
    </reaction>
    <physiologicalReaction direction="left-to-right" evidence="8">
        <dbReference type="Rhea" id="RHEA:76160"/>
    </physiologicalReaction>
</comment>
<dbReference type="AlphaFoldDB" id="A0A7Y7IHE4"/>
<evidence type="ECO:0000256" key="6">
    <source>
        <dbReference type="ARBA" id="ARBA00023303"/>
    </source>
</evidence>
<evidence type="ECO:0000256" key="10">
    <source>
        <dbReference type="HAMAP-Rule" id="MF_00454"/>
    </source>
</evidence>
<dbReference type="EMBL" id="JAAMFM010000014">
    <property type="protein sequence ID" value="NVM95368.1"/>
    <property type="molecule type" value="Genomic_DNA"/>
</dbReference>
<keyword evidence="2 10" id="KW-1003">Cell membrane</keyword>
<evidence type="ECO:0000256" key="9">
    <source>
        <dbReference type="ARBA" id="ARBA00049940"/>
    </source>
</evidence>
<dbReference type="NCBIfam" id="TIGR00494">
    <property type="entry name" value="crcB"/>
    <property type="match status" value="1"/>
</dbReference>
<dbReference type="PANTHER" id="PTHR28259:SF1">
    <property type="entry name" value="FLUORIDE EXPORT PROTEIN 1-RELATED"/>
    <property type="match status" value="1"/>
</dbReference>
<reference evidence="11 12" key="1">
    <citation type="submission" date="2020-02" db="EMBL/GenBank/DDBJ databases">
        <title>Genome sequence of strain AETb3-4.</title>
        <authorList>
            <person name="Gao J."/>
            <person name="Zhang X."/>
        </authorList>
    </citation>
    <scope>NUCLEOTIDE SEQUENCE [LARGE SCALE GENOMIC DNA]</scope>
    <source>
        <strain evidence="11 12">AETb3-4</strain>
    </source>
</reference>
<dbReference type="GO" id="GO:0005886">
    <property type="term" value="C:plasma membrane"/>
    <property type="evidence" value="ECO:0007669"/>
    <property type="project" value="UniProtKB-SubCell"/>
</dbReference>
<feature type="binding site" evidence="10">
    <location>
        <position position="76"/>
    </location>
    <ligand>
        <name>Na(+)</name>
        <dbReference type="ChEBI" id="CHEBI:29101"/>
        <note>structural</note>
    </ligand>
</feature>
<comment type="function">
    <text evidence="9 10">Fluoride-specific ion channel. Important for reducing fluoride concentration in the cell, thus reducing its toxicity.</text>
</comment>
<organism evidence="11 12">
    <name type="scientific">Arthrobacter wenxiniae</name>
    <dbReference type="NCBI Taxonomy" id="2713570"/>
    <lineage>
        <taxon>Bacteria</taxon>
        <taxon>Bacillati</taxon>
        <taxon>Actinomycetota</taxon>
        <taxon>Actinomycetes</taxon>
        <taxon>Micrococcales</taxon>
        <taxon>Micrococcaceae</taxon>
        <taxon>Arthrobacter</taxon>
    </lineage>
</organism>
<dbReference type="GO" id="GO:0140114">
    <property type="term" value="P:cellular detoxification of fluoride"/>
    <property type="evidence" value="ECO:0007669"/>
    <property type="project" value="UniProtKB-UniRule"/>
</dbReference>
<sequence>MTPLVFVALAAAGGLGAAARFVVDGLIRSRLRTVFPWATFTINATGSLALGALTALAAVSLLPAGASFIAGAGFLGGYTTFSTASYETVRLLGERRYAASLGNAFGTLLVCVAAAALGYWAVSAWTR</sequence>
<evidence type="ECO:0000313" key="11">
    <source>
        <dbReference type="EMBL" id="NVM95368.1"/>
    </source>
</evidence>
<comment type="activity regulation">
    <text evidence="10">Na(+) is not transported, but it plays an essential structural role and its presence is essential for fluoride channel function.</text>
</comment>
<feature type="binding site" evidence="10">
    <location>
        <position position="79"/>
    </location>
    <ligand>
        <name>Na(+)</name>
        <dbReference type="ChEBI" id="CHEBI:29101"/>
        <note>structural</note>
    </ligand>
</feature>
<feature type="transmembrane region" description="Helical" evidence="10">
    <location>
        <begin position="101"/>
        <end position="122"/>
    </location>
</feature>
<keyword evidence="10" id="KW-0915">Sodium</keyword>